<dbReference type="InterPro" id="IPR014541">
    <property type="entry name" value="Amdntrnsf_FN0238"/>
</dbReference>
<sequence length="319" mass="35949">MQASKQAHIQAAIHAPGAVVMVRPHQFKPNPQTANDNAFQVNDKITLSQQQIAKQAFDEVTQVASKLSTLGVKVHLFEDKLSSTPDAVFPNNWFSTHSDGQLYIYPMYAENRRLEKRDDIIEHLIANYQVTQLTDLSSWEQKQQFLEGTGVLVIDHLNHLVYVTRSKRADEAPLMDFCQQQNLSPVFFTATDRRGKAIYHTNVLMCVTTDFVIIADEMIPDNKEREQVLKFIRHSGKAHISLTENQINQFAGNMFELSGSEGRFIAMSTTAYQSLSKQQISVLLAKTRIETFDIPTIEMAGGSIRCMLAGIHLTPSPKL</sequence>
<gene>
    <name evidence="1" type="ORF">DXX92_10715</name>
</gene>
<dbReference type="AlphaFoldDB" id="A0A3E0UP16"/>
<organism evidence="1 2">
    <name type="scientific">Thalassotalea euphylliae</name>
    <dbReference type="NCBI Taxonomy" id="1655234"/>
    <lineage>
        <taxon>Bacteria</taxon>
        <taxon>Pseudomonadati</taxon>
        <taxon>Pseudomonadota</taxon>
        <taxon>Gammaproteobacteria</taxon>
        <taxon>Alteromonadales</taxon>
        <taxon>Colwelliaceae</taxon>
        <taxon>Thalassotalea</taxon>
    </lineage>
</organism>
<evidence type="ECO:0000313" key="1">
    <source>
        <dbReference type="EMBL" id="REL37392.1"/>
    </source>
</evidence>
<comment type="caution">
    <text evidence="1">The sequence shown here is derived from an EMBL/GenBank/DDBJ whole genome shotgun (WGS) entry which is preliminary data.</text>
</comment>
<dbReference type="SUPFAM" id="SSF55909">
    <property type="entry name" value="Pentein"/>
    <property type="match status" value="1"/>
</dbReference>
<reference evidence="1 2" key="1">
    <citation type="submission" date="2018-08" db="EMBL/GenBank/DDBJ databases">
        <title>Thalassotalea euphylliae genome.</title>
        <authorList>
            <person name="Summers S."/>
            <person name="Rice S.A."/>
            <person name="Freckelton M.L."/>
            <person name="Nedved B.T."/>
            <person name="Hadfield M.G."/>
        </authorList>
    </citation>
    <scope>NUCLEOTIDE SEQUENCE [LARGE SCALE GENOMIC DNA]</scope>
    <source>
        <strain evidence="1 2">H2</strain>
    </source>
</reference>
<dbReference type="Gene3D" id="3.75.10.10">
    <property type="entry name" value="L-arginine/glycine Amidinotransferase, Chain A"/>
    <property type="match status" value="1"/>
</dbReference>
<dbReference type="GO" id="GO:0016740">
    <property type="term" value="F:transferase activity"/>
    <property type="evidence" value="ECO:0007669"/>
    <property type="project" value="UniProtKB-KW"/>
</dbReference>
<evidence type="ECO:0000313" key="2">
    <source>
        <dbReference type="Proteomes" id="UP000256999"/>
    </source>
</evidence>
<dbReference type="EMBL" id="QUOV01000001">
    <property type="protein sequence ID" value="REL37392.1"/>
    <property type="molecule type" value="Genomic_DNA"/>
</dbReference>
<dbReference type="PANTHER" id="PTHR43224:SF1">
    <property type="entry name" value="AMIDINOTRANSFERASE"/>
    <property type="match status" value="1"/>
</dbReference>
<keyword evidence="1" id="KW-0808">Transferase</keyword>
<name>A0A3E0UP16_9GAMM</name>
<dbReference type="OrthoDB" id="9788268at2"/>
<accession>A0A3E0UP16</accession>
<protein>
    <submittedName>
        <fullName evidence="1">Amidinotransferase</fullName>
    </submittedName>
</protein>
<dbReference type="PANTHER" id="PTHR43224">
    <property type="entry name" value="AMIDINOTRANSFERASE"/>
    <property type="match status" value="1"/>
</dbReference>
<dbReference type="Pfam" id="PF19420">
    <property type="entry name" value="DDAH_eukar"/>
    <property type="match status" value="1"/>
</dbReference>
<dbReference type="PIRSF" id="PIRSF028188">
    <property type="entry name" value="Amdntrnsf_FN0238"/>
    <property type="match status" value="1"/>
</dbReference>
<dbReference type="Proteomes" id="UP000256999">
    <property type="component" value="Unassembled WGS sequence"/>
</dbReference>
<dbReference type="NCBIfam" id="NF046062">
    <property type="entry name" value="citrull_CtlX"/>
    <property type="match status" value="1"/>
</dbReference>
<proteinExistence type="predicted"/>